<protein>
    <submittedName>
        <fullName evidence="1">DUF1742-domain-containing protein</fullName>
    </submittedName>
</protein>
<evidence type="ECO:0000313" key="2">
    <source>
        <dbReference type="Proteomes" id="UP000814033"/>
    </source>
</evidence>
<name>A0ACB8RUM0_9AGAM</name>
<organism evidence="1 2">
    <name type="scientific">Auriscalpium vulgare</name>
    <dbReference type="NCBI Taxonomy" id="40419"/>
    <lineage>
        <taxon>Eukaryota</taxon>
        <taxon>Fungi</taxon>
        <taxon>Dikarya</taxon>
        <taxon>Basidiomycota</taxon>
        <taxon>Agaricomycotina</taxon>
        <taxon>Agaricomycetes</taxon>
        <taxon>Russulales</taxon>
        <taxon>Auriscalpiaceae</taxon>
        <taxon>Auriscalpium</taxon>
    </lineage>
</organism>
<sequence>MSFPNLYYKRATATPKPCYICFQPTTTVLATAVTTDFIYTCDKHLSDPGFATQLGDNADGVTKKAEPRPEEIAKIKEEWEARQKRKEKAATQKKDGGQENEKPGDGEKSPSPSIPGSLSSPTSPGGTTPLPRHQRFALHRDYFALRLAEHKKKKQAKQMQELAPRLPGAPRGSLS</sequence>
<accession>A0ACB8RUM0</accession>
<evidence type="ECO:0000313" key="1">
    <source>
        <dbReference type="EMBL" id="KAI0047296.1"/>
    </source>
</evidence>
<comment type="caution">
    <text evidence="1">The sequence shown here is derived from an EMBL/GenBank/DDBJ whole genome shotgun (WGS) entry which is preliminary data.</text>
</comment>
<proteinExistence type="predicted"/>
<reference evidence="1" key="1">
    <citation type="submission" date="2021-02" db="EMBL/GenBank/DDBJ databases">
        <authorList>
            <consortium name="DOE Joint Genome Institute"/>
            <person name="Ahrendt S."/>
            <person name="Looney B.P."/>
            <person name="Miyauchi S."/>
            <person name="Morin E."/>
            <person name="Drula E."/>
            <person name="Courty P.E."/>
            <person name="Chicoki N."/>
            <person name="Fauchery L."/>
            <person name="Kohler A."/>
            <person name="Kuo A."/>
            <person name="Labutti K."/>
            <person name="Pangilinan J."/>
            <person name="Lipzen A."/>
            <person name="Riley R."/>
            <person name="Andreopoulos W."/>
            <person name="He G."/>
            <person name="Johnson J."/>
            <person name="Barry K.W."/>
            <person name="Grigoriev I.V."/>
            <person name="Nagy L."/>
            <person name="Hibbett D."/>
            <person name="Henrissat B."/>
            <person name="Matheny P.B."/>
            <person name="Labbe J."/>
            <person name="Martin F."/>
        </authorList>
    </citation>
    <scope>NUCLEOTIDE SEQUENCE</scope>
    <source>
        <strain evidence="1">FP105234-sp</strain>
    </source>
</reference>
<dbReference type="Proteomes" id="UP000814033">
    <property type="component" value="Unassembled WGS sequence"/>
</dbReference>
<keyword evidence="2" id="KW-1185">Reference proteome</keyword>
<reference evidence="1" key="2">
    <citation type="journal article" date="2022" name="New Phytol.">
        <title>Evolutionary transition to the ectomycorrhizal habit in the genomes of a hyperdiverse lineage of mushroom-forming fungi.</title>
        <authorList>
            <person name="Looney B."/>
            <person name="Miyauchi S."/>
            <person name="Morin E."/>
            <person name="Drula E."/>
            <person name="Courty P.E."/>
            <person name="Kohler A."/>
            <person name="Kuo A."/>
            <person name="LaButti K."/>
            <person name="Pangilinan J."/>
            <person name="Lipzen A."/>
            <person name="Riley R."/>
            <person name="Andreopoulos W."/>
            <person name="He G."/>
            <person name="Johnson J."/>
            <person name="Nolan M."/>
            <person name="Tritt A."/>
            <person name="Barry K.W."/>
            <person name="Grigoriev I.V."/>
            <person name="Nagy L.G."/>
            <person name="Hibbett D."/>
            <person name="Henrissat B."/>
            <person name="Matheny P.B."/>
            <person name="Labbe J."/>
            <person name="Martin F.M."/>
        </authorList>
    </citation>
    <scope>NUCLEOTIDE SEQUENCE</scope>
    <source>
        <strain evidence="1">FP105234-sp</strain>
    </source>
</reference>
<gene>
    <name evidence="1" type="ORF">FA95DRAFT_1266206</name>
</gene>
<dbReference type="EMBL" id="MU275907">
    <property type="protein sequence ID" value="KAI0047296.1"/>
    <property type="molecule type" value="Genomic_DNA"/>
</dbReference>